<reference evidence="2 3" key="1">
    <citation type="submission" date="2018-02" db="EMBL/GenBank/DDBJ databases">
        <authorList>
            <person name="Cohen D.B."/>
            <person name="Kent A.D."/>
        </authorList>
    </citation>
    <scope>NUCLEOTIDE SEQUENCE [LARGE SCALE GENOMIC DNA]</scope>
    <source>
        <strain evidence="2">CIP109753</strain>
    </source>
</reference>
<evidence type="ECO:0000313" key="2">
    <source>
        <dbReference type="EMBL" id="SPE78734.1"/>
    </source>
</evidence>
<evidence type="ECO:0000313" key="3">
    <source>
        <dbReference type="Proteomes" id="UP000238180"/>
    </source>
</evidence>
<gene>
    <name evidence="2" type="ORF">FLACOL_02752</name>
</gene>
<evidence type="ECO:0000256" key="1">
    <source>
        <dbReference type="SAM" id="Phobius"/>
    </source>
</evidence>
<accession>A0A2N9PEH1</accession>
<feature type="transmembrane region" description="Helical" evidence="1">
    <location>
        <begin position="30"/>
        <end position="48"/>
    </location>
</feature>
<dbReference type="EMBL" id="OLKH01000179">
    <property type="protein sequence ID" value="SPE78734.1"/>
    <property type="molecule type" value="Genomic_DNA"/>
</dbReference>
<sequence>MTNNLSISNDGVSLCYKNSCIHAKGSNAKLLAIGAFAMLVLIGISALSKTN</sequence>
<dbReference type="RefSeq" id="WP_181142915.1">
    <property type="nucleotide sequence ID" value="NZ_OLKH01000179.1"/>
</dbReference>
<organism evidence="2 3">
    <name type="scientific">Flavobacterium columnare</name>
    <dbReference type="NCBI Taxonomy" id="996"/>
    <lineage>
        <taxon>Bacteria</taxon>
        <taxon>Pseudomonadati</taxon>
        <taxon>Bacteroidota</taxon>
        <taxon>Flavobacteriia</taxon>
        <taxon>Flavobacteriales</taxon>
        <taxon>Flavobacteriaceae</taxon>
        <taxon>Flavobacterium</taxon>
    </lineage>
</organism>
<dbReference type="Proteomes" id="UP000238180">
    <property type="component" value="Unassembled WGS sequence"/>
</dbReference>
<protein>
    <submittedName>
        <fullName evidence="2">Uncharacterized protein</fullName>
    </submittedName>
</protein>
<proteinExistence type="predicted"/>
<dbReference type="AlphaFoldDB" id="A0A2N9PEH1"/>
<keyword evidence="1" id="KW-1133">Transmembrane helix</keyword>
<keyword evidence="1" id="KW-0812">Transmembrane</keyword>
<keyword evidence="1" id="KW-0472">Membrane</keyword>
<name>A0A2N9PEH1_9FLAO</name>